<dbReference type="EMBL" id="SJPS01000018">
    <property type="protein sequence ID" value="TWU17835.1"/>
    <property type="molecule type" value="Genomic_DNA"/>
</dbReference>
<dbReference type="PANTHER" id="PTHR30417">
    <property type="entry name" value="N-ACETYLMURAMOYL-L-ALANINE AMIDASE AMID"/>
    <property type="match status" value="1"/>
</dbReference>
<dbReference type="GO" id="GO:0009254">
    <property type="term" value="P:peptidoglycan turnover"/>
    <property type="evidence" value="ECO:0007669"/>
    <property type="project" value="TreeGrafter"/>
</dbReference>
<proteinExistence type="predicted"/>
<evidence type="ECO:0000256" key="2">
    <source>
        <dbReference type="ARBA" id="ARBA00011901"/>
    </source>
</evidence>
<accession>A0A5C6C145</accession>
<evidence type="ECO:0000256" key="1">
    <source>
        <dbReference type="ARBA" id="ARBA00001561"/>
    </source>
</evidence>
<evidence type="ECO:0000256" key="3">
    <source>
        <dbReference type="ARBA" id="ARBA00022801"/>
    </source>
</evidence>
<name>A0A5C6C145_9BACT</name>
<feature type="domain" description="N-acetylmuramoyl-L-alanine amidase" evidence="6">
    <location>
        <begin position="63"/>
        <end position="207"/>
    </location>
</feature>
<sequence>MKQKSVHECYLTILRVLLLPVATLSSIILLQSSTSAQCGRGACISFEPGPTTIAKPPTTWIPSPNFGTRDSSPVVDSVVIHTTEVDLAGPLNIFQTASSQVSAHFVIAPNGTIYEMVEPSKRAWHATYYNSRSIGIEMVGFAGFRSTWNERNLSSLENLLAWILQAYPQIPLIHPVGDAYDFPSNQLNVAGIVAHAQVQPWNRSDPGQYFPWNQTLDAVGKQLAVPEPRSLALCGMLTFFVRSPLARRRT</sequence>
<dbReference type="InterPro" id="IPR051206">
    <property type="entry name" value="NAMLAA_amidase_2"/>
</dbReference>
<evidence type="ECO:0000259" key="6">
    <source>
        <dbReference type="SMART" id="SM00644"/>
    </source>
</evidence>
<dbReference type="EC" id="3.5.1.28" evidence="2"/>
<feature type="transmembrane region" description="Helical" evidence="5">
    <location>
        <begin position="12"/>
        <end position="30"/>
    </location>
</feature>
<keyword evidence="4" id="KW-0961">Cell wall biogenesis/degradation</keyword>
<keyword evidence="5" id="KW-1133">Transmembrane helix</keyword>
<organism evidence="7 8">
    <name type="scientific">Bythopirellula polymerisocia</name>
    <dbReference type="NCBI Taxonomy" id="2528003"/>
    <lineage>
        <taxon>Bacteria</taxon>
        <taxon>Pseudomonadati</taxon>
        <taxon>Planctomycetota</taxon>
        <taxon>Planctomycetia</taxon>
        <taxon>Pirellulales</taxon>
        <taxon>Lacipirellulaceae</taxon>
        <taxon>Bythopirellula</taxon>
    </lineage>
</organism>
<dbReference type="CDD" id="cd06583">
    <property type="entry name" value="PGRP"/>
    <property type="match status" value="1"/>
</dbReference>
<keyword evidence="3 7" id="KW-0378">Hydrolase</keyword>
<dbReference type="Gene3D" id="3.40.80.10">
    <property type="entry name" value="Peptidoglycan recognition protein-like"/>
    <property type="match status" value="1"/>
</dbReference>
<protein>
    <recommendedName>
        <fullName evidence="2">N-acetylmuramoyl-L-alanine amidase</fullName>
        <ecNumber evidence="2">3.5.1.28</ecNumber>
    </recommendedName>
</protein>
<comment type="catalytic activity">
    <reaction evidence="1">
        <text>Hydrolyzes the link between N-acetylmuramoyl residues and L-amino acid residues in certain cell-wall glycopeptides.</text>
        <dbReference type="EC" id="3.5.1.28"/>
    </reaction>
</comment>
<keyword evidence="5" id="KW-0812">Transmembrane</keyword>
<dbReference type="GO" id="GO:0008745">
    <property type="term" value="F:N-acetylmuramoyl-L-alanine amidase activity"/>
    <property type="evidence" value="ECO:0007669"/>
    <property type="project" value="UniProtKB-EC"/>
</dbReference>
<dbReference type="PANTHER" id="PTHR30417:SF1">
    <property type="entry name" value="N-ACETYLMURAMOYL-L-ALANINE AMIDASE AMID"/>
    <property type="match status" value="1"/>
</dbReference>
<dbReference type="GO" id="GO:0009253">
    <property type="term" value="P:peptidoglycan catabolic process"/>
    <property type="evidence" value="ECO:0007669"/>
    <property type="project" value="InterPro"/>
</dbReference>
<keyword evidence="8" id="KW-1185">Reference proteome</keyword>
<evidence type="ECO:0000313" key="8">
    <source>
        <dbReference type="Proteomes" id="UP000318437"/>
    </source>
</evidence>
<gene>
    <name evidence="7" type="primary">cwhA</name>
    <name evidence="7" type="ORF">Pla144_50420</name>
</gene>
<dbReference type="InterPro" id="IPR036505">
    <property type="entry name" value="Amidase/PGRP_sf"/>
</dbReference>
<evidence type="ECO:0000256" key="5">
    <source>
        <dbReference type="SAM" id="Phobius"/>
    </source>
</evidence>
<comment type="caution">
    <text evidence="7">The sequence shown here is derived from an EMBL/GenBank/DDBJ whole genome shotgun (WGS) entry which is preliminary data.</text>
</comment>
<reference evidence="7 8" key="1">
    <citation type="submission" date="2019-02" db="EMBL/GenBank/DDBJ databases">
        <title>Deep-cultivation of Planctomycetes and their phenomic and genomic characterization uncovers novel biology.</title>
        <authorList>
            <person name="Wiegand S."/>
            <person name="Jogler M."/>
            <person name="Boedeker C."/>
            <person name="Pinto D."/>
            <person name="Vollmers J."/>
            <person name="Rivas-Marin E."/>
            <person name="Kohn T."/>
            <person name="Peeters S.H."/>
            <person name="Heuer A."/>
            <person name="Rast P."/>
            <person name="Oberbeckmann S."/>
            <person name="Bunk B."/>
            <person name="Jeske O."/>
            <person name="Meyerdierks A."/>
            <person name="Storesund J.E."/>
            <person name="Kallscheuer N."/>
            <person name="Luecker S."/>
            <person name="Lage O.M."/>
            <person name="Pohl T."/>
            <person name="Merkel B.J."/>
            <person name="Hornburger P."/>
            <person name="Mueller R.-W."/>
            <person name="Bruemmer F."/>
            <person name="Labrenz M."/>
            <person name="Spormann A.M."/>
            <person name="Op Den Camp H."/>
            <person name="Overmann J."/>
            <person name="Amann R."/>
            <person name="Jetten M.S.M."/>
            <person name="Mascher T."/>
            <person name="Medema M.H."/>
            <person name="Devos D.P."/>
            <person name="Kaster A.-K."/>
            <person name="Ovreas L."/>
            <person name="Rohde M."/>
            <person name="Galperin M.Y."/>
            <person name="Jogler C."/>
        </authorList>
    </citation>
    <scope>NUCLEOTIDE SEQUENCE [LARGE SCALE GENOMIC DNA]</scope>
    <source>
        <strain evidence="7 8">Pla144</strain>
    </source>
</reference>
<keyword evidence="5" id="KW-0472">Membrane</keyword>
<dbReference type="SUPFAM" id="SSF55846">
    <property type="entry name" value="N-acetylmuramoyl-L-alanine amidase-like"/>
    <property type="match status" value="1"/>
</dbReference>
<dbReference type="AlphaFoldDB" id="A0A5C6C145"/>
<dbReference type="Proteomes" id="UP000318437">
    <property type="component" value="Unassembled WGS sequence"/>
</dbReference>
<evidence type="ECO:0000313" key="7">
    <source>
        <dbReference type="EMBL" id="TWU17835.1"/>
    </source>
</evidence>
<dbReference type="GO" id="GO:0071555">
    <property type="term" value="P:cell wall organization"/>
    <property type="evidence" value="ECO:0007669"/>
    <property type="project" value="UniProtKB-KW"/>
</dbReference>
<dbReference type="SMART" id="SM00644">
    <property type="entry name" value="Ami_2"/>
    <property type="match status" value="1"/>
</dbReference>
<evidence type="ECO:0000256" key="4">
    <source>
        <dbReference type="ARBA" id="ARBA00023316"/>
    </source>
</evidence>
<dbReference type="InterPro" id="IPR002502">
    <property type="entry name" value="Amidase_domain"/>
</dbReference>
<dbReference type="Pfam" id="PF01510">
    <property type="entry name" value="Amidase_2"/>
    <property type="match status" value="1"/>
</dbReference>